<gene>
    <name evidence="1" type="ORF">LCI18_004701</name>
</gene>
<evidence type="ECO:0000313" key="1">
    <source>
        <dbReference type="EMBL" id="UPK93766.1"/>
    </source>
</evidence>
<evidence type="ECO:0000313" key="2">
    <source>
        <dbReference type="Proteomes" id="UP000830768"/>
    </source>
</evidence>
<keyword evidence="2" id="KW-1185">Reference proteome</keyword>
<protein>
    <submittedName>
        <fullName evidence="1">Uncharacterized protein</fullName>
    </submittedName>
</protein>
<accession>A0ACD3YXZ6</accession>
<organism evidence="1 2">
    <name type="scientific">Fusarium solani subsp. cucurbitae</name>
    <name type="common">Neocosmosporum cucurbitae</name>
    <dbReference type="NCBI Taxonomy" id="2747967"/>
    <lineage>
        <taxon>Eukaryota</taxon>
        <taxon>Fungi</taxon>
        <taxon>Dikarya</taxon>
        <taxon>Ascomycota</taxon>
        <taxon>Pezizomycotina</taxon>
        <taxon>Sordariomycetes</taxon>
        <taxon>Hypocreomycetidae</taxon>
        <taxon>Hypocreales</taxon>
        <taxon>Nectriaceae</taxon>
        <taxon>Fusarium</taxon>
        <taxon>Fusarium solani species complex</taxon>
    </lineage>
</organism>
<dbReference type="Proteomes" id="UP000830768">
    <property type="component" value="Chromosome 4"/>
</dbReference>
<reference evidence="1" key="1">
    <citation type="submission" date="2021-11" db="EMBL/GenBank/DDBJ databases">
        <title>Fusarium solani-melongenae Genome sequencing and assembly.</title>
        <authorList>
            <person name="Xie S."/>
            <person name="Huang L."/>
            <person name="Zhang X."/>
        </authorList>
    </citation>
    <scope>NUCLEOTIDE SEQUENCE</scope>
    <source>
        <strain evidence="1">CRI 24-3</strain>
    </source>
</reference>
<sequence length="774" mass="85827">MSKTVHALTASDGANIHVGDRNYYGHGDGHCLSDLRTTDPRDDKRRIEDTKGGLLKDSYRWILSHDDFRHWRDDQRGNLLWIKGDPGKGKTMLFCGLVNELGPTTRLEVQEAKIVLSYFFCQSANSRINNATAVLRGLIYLLVMQQSSLASHVQKRYRNVGKQLFEDENAWMALSDIFNNVLSDPSLEGIYIMIDALDECVVGLPNLLSLIVQSTSSHVKWIVTSRNWPSIAERLDPATRGTSLSLELNQACISAAVDSYIRNRVEKLAALRKYNDRTKEAVRDYLSSNSNDTFLWVALVCQNIEECSRRTVLSALKAFPPRLDSLYEKMVDRIRRLNEADAELCYGILAVVTVVYRPLTLVELASLVQPPEEGSDDEGLLEEDIERCGSFLTVRDGIVYFVHQSARDYLRDQAASTVFPSGLAEAHRGVFRQSLVSMRNCLRRDIYNLGHPGISIDNIQVPCPDPLAPVRYSCVYWVDHVCEAQPGDDLLDEGLELVQGHIRWDTCRSHDGEIAQSKSSPPPGQYLPILTPLETTSSDSFLSLASNSRRFILRNGPLLNDAPLQTYVTALLFAPTSTIPQSLKKEESRWVTIKPEVYKVWVPLVATLEGHAGPVWAVAMSLDSKLIASGSYDQTIKIWNAGTGEVQKILRGHHNVVRSIAFSPDGKLLISGAYDGTVKIWDMATGDVKQTLDEGEDVGDGMVLSVTFSPDGKLMASGANHSIRVRDATTGKLGQLVGDHDDRVRSVTFSPDGQLAASGSRDETVKSGMLPQAH</sequence>
<name>A0ACD3YXZ6_FUSSC</name>
<proteinExistence type="predicted"/>
<dbReference type="EMBL" id="CP090033">
    <property type="protein sequence ID" value="UPK93766.1"/>
    <property type="molecule type" value="Genomic_DNA"/>
</dbReference>